<dbReference type="Gene3D" id="3.20.20.190">
    <property type="entry name" value="Phosphatidylinositol (PI) phosphodiesterase"/>
    <property type="match status" value="1"/>
</dbReference>
<feature type="non-terminal residue" evidence="1">
    <location>
        <position position="313"/>
    </location>
</feature>
<dbReference type="HOGENOM" id="CLU_037358_2_0_1"/>
<reference evidence="1 2" key="1">
    <citation type="submission" date="2014-06" db="EMBL/GenBank/DDBJ databases">
        <title>Evolutionary Origins and Diversification of the Mycorrhizal Mutualists.</title>
        <authorList>
            <consortium name="DOE Joint Genome Institute"/>
            <consortium name="Mycorrhizal Genomics Consortium"/>
            <person name="Kohler A."/>
            <person name="Kuo A."/>
            <person name="Nagy L.G."/>
            <person name="Floudas D."/>
            <person name="Copeland A."/>
            <person name="Barry K.W."/>
            <person name="Cichocki N."/>
            <person name="Veneault-Fourrey C."/>
            <person name="LaButti K."/>
            <person name="Lindquist E.A."/>
            <person name="Lipzen A."/>
            <person name="Lundell T."/>
            <person name="Morin E."/>
            <person name="Murat C."/>
            <person name="Riley R."/>
            <person name="Ohm R."/>
            <person name="Sun H."/>
            <person name="Tunlid A."/>
            <person name="Henrissat B."/>
            <person name="Grigoriev I.V."/>
            <person name="Hibbett D.S."/>
            <person name="Martin F."/>
        </authorList>
    </citation>
    <scope>NUCLEOTIDE SEQUENCE [LARGE SCALE GENOMIC DNA]</scope>
    <source>
        <strain evidence="1 2">SS14</strain>
    </source>
</reference>
<evidence type="ECO:0008006" key="3">
    <source>
        <dbReference type="Google" id="ProtNLM"/>
    </source>
</evidence>
<evidence type="ECO:0000313" key="2">
    <source>
        <dbReference type="Proteomes" id="UP000054279"/>
    </source>
</evidence>
<dbReference type="AlphaFoldDB" id="A0A0C9UDS4"/>
<protein>
    <recommendedName>
        <fullName evidence="3">PLC-like phosphodiesterase</fullName>
    </recommendedName>
</protein>
<dbReference type="SUPFAM" id="SSF51695">
    <property type="entry name" value="PLC-like phosphodiesterases"/>
    <property type="match status" value="1"/>
</dbReference>
<dbReference type="PANTHER" id="PTHR13593:SF140">
    <property type="entry name" value="PLC-LIKE PHOSPHODIESTERASE"/>
    <property type="match status" value="1"/>
</dbReference>
<dbReference type="InterPro" id="IPR017946">
    <property type="entry name" value="PLC-like_Pdiesterase_TIM-brl"/>
</dbReference>
<dbReference type="Proteomes" id="UP000054279">
    <property type="component" value="Unassembled WGS sequence"/>
</dbReference>
<accession>A0A0C9UDS4</accession>
<dbReference type="Pfam" id="PF26146">
    <property type="entry name" value="PI-PLC_X"/>
    <property type="match status" value="1"/>
</dbReference>
<dbReference type="InterPro" id="IPR051057">
    <property type="entry name" value="PI-PLC_domain"/>
</dbReference>
<name>A0A0C9UDS4_SPHS4</name>
<dbReference type="CDD" id="cd08588">
    <property type="entry name" value="PI-PLCc_At5g67130_like"/>
    <property type="match status" value="1"/>
</dbReference>
<keyword evidence="2" id="KW-1185">Reference proteome</keyword>
<dbReference type="EMBL" id="KN837342">
    <property type="protein sequence ID" value="KIJ27232.1"/>
    <property type="molecule type" value="Genomic_DNA"/>
</dbReference>
<gene>
    <name evidence="1" type="ORF">M422DRAFT_191249</name>
</gene>
<dbReference type="GO" id="GO:0006629">
    <property type="term" value="P:lipid metabolic process"/>
    <property type="evidence" value="ECO:0007669"/>
    <property type="project" value="InterPro"/>
</dbReference>
<dbReference type="GO" id="GO:0008081">
    <property type="term" value="F:phosphoric diester hydrolase activity"/>
    <property type="evidence" value="ECO:0007669"/>
    <property type="project" value="InterPro"/>
</dbReference>
<dbReference type="OrthoDB" id="7984201at2759"/>
<sequence length="313" mass="34598">RTTICNGRADLCNRSYGNVTFIGAHDSFTFSSDPLALARTQTEDLTSQLESGVRLLQAQSHMSNGVLHFCHTSCLLFDGGTVANYLTTVKQFLDKNPNEVLTLLFTNPEGVSVSTIWDPIFNSTGMSELAYVPPSIPAKQSEWPTLSEMIQSGKRVVVFMDFNTNTSAVPYILPEFEMVWETPFDVVNSSFPCSIDRISGPLADEDHMNLLNHFLDIQFPFNITIPYEVAANTTNSVSSILNESRGCLPLNGGRNPNFILIDWVSIGNATGAANLLNSGIINGDASFRAQTFWSLAWMVMIWSWWTVLTQTSS</sequence>
<proteinExistence type="predicted"/>
<organism evidence="1 2">
    <name type="scientific">Sphaerobolus stellatus (strain SS14)</name>
    <dbReference type="NCBI Taxonomy" id="990650"/>
    <lineage>
        <taxon>Eukaryota</taxon>
        <taxon>Fungi</taxon>
        <taxon>Dikarya</taxon>
        <taxon>Basidiomycota</taxon>
        <taxon>Agaricomycotina</taxon>
        <taxon>Agaricomycetes</taxon>
        <taxon>Phallomycetidae</taxon>
        <taxon>Geastrales</taxon>
        <taxon>Sphaerobolaceae</taxon>
        <taxon>Sphaerobolus</taxon>
    </lineage>
</organism>
<dbReference type="PANTHER" id="PTHR13593">
    <property type="match status" value="1"/>
</dbReference>
<evidence type="ECO:0000313" key="1">
    <source>
        <dbReference type="EMBL" id="KIJ27232.1"/>
    </source>
</evidence>